<dbReference type="Proteomes" id="UP000636800">
    <property type="component" value="Unassembled WGS sequence"/>
</dbReference>
<dbReference type="EMBL" id="JADCNM010000641">
    <property type="protein sequence ID" value="KAG0445863.1"/>
    <property type="molecule type" value="Genomic_DNA"/>
</dbReference>
<proteinExistence type="predicted"/>
<name>A0A835P6L9_VANPL</name>
<organism evidence="1 4">
    <name type="scientific">Vanilla planifolia</name>
    <name type="common">Vanilla</name>
    <dbReference type="NCBI Taxonomy" id="51239"/>
    <lineage>
        <taxon>Eukaryota</taxon>
        <taxon>Viridiplantae</taxon>
        <taxon>Streptophyta</taxon>
        <taxon>Embryophyta</taxon>
        <taxon>Tracheophyta</taxon>
        <taxon>Spermatophyta</taxon>
        <taxon>Magnoliopsida</taxon>
        <taxon>Liliopsida</taxon>
        <taxon>Asparagales</taxon>
        <taxon>Orchidaceae</taxon>
        <taxon>Vanilloideae</taxon>
        <taxon>Vanilleae</taxon>
        <taxon>Vanilla</taxon>
    </lineage>
</organism>
<keyword evidence="3" id="KW-1185">Reference proteome</keyword>
<accession>A0A835P6L9</accession>
<evidence type="ECO:0000313" key="1">
    <source>
        <dbReference type="EMBL" id="KAG0445863.1"/>
    </source>
</evidence>
<gene>
    <name evidence="2" type="ORF">HPP92_029115</name>
    <name evidence="1" type="ORF">HPP92_029127</name>
</gene>
<comment type="caution">
    <text evidence="1">The sequence shown here is derived from an EMBL/GenBank/DDBJ whole genome shotgun (WGS) entry which is preliminary data.</text>
</comment>
<protein>
    <submittedName>
        <fullName evidence="1">Uncharacterized protein</fullName>
    </submittedName>
</protein>
<evidence type="ECO:0000313" key="3">
    <source>
        <dbReference type="Proteomes" id="UP000636800"/>
    </source>
</evidence>
<evidence type="ECO:0000313" key="2">
    <source>
        <dbReference type="EMBL" id="KAG0445883.1"/>
    </source>
</evidence>
<sequence length="128" mass="14369">MGQKDLSAAKTARAVLVAGQAAFFFEKGKKPEVSVSAKRDQRRRDNRYVHLRRVSKMNRVLPVECLGQVRWKAGKGEKVAGRQRCKPPICPCFREAELWEKEKALREYCDSSGTTLALPRPQASPASP</sequence>
<dbReference type="Proteomes" id="UP000639772">
    <property type="component" value="Unassembled WGS sequence"/>
</dbReference>
<dbReference type="EMBL" id="JADCNL010000640">
    <property type="protein sequence ID" value="KAG0445883.1"/>
    <property type="molecule type" value="Genomic_DNA"/>
</dbReference>
<dbReference type="AlphaFoldDB" id="A0A835P6L9"/>
<evidence type="ECO:0000313" key="4">
    <source>
        <dbReference type="Proteomes" id="UP000639772"/>
    </source>
</evidence>
<reference evidence="3 4" key="1">
    <citation type="journal article" date="2020" name="Nat. Food">
        <title>A phased Vanilla planifolia genome enables genetic improvement of flavour and production.</title>
        <authorList>
            <person name="Hasing T."/>
            <person name="Tang H."/>
            <person name="Brym M."/>
            <person name="Khazi F."/>
            <person name="Huang T."/>
            <person name="Chambers A.H."/>
        </authorList>
    </citation>
    <scope>NUCLEOTIDE SEQUENCE [LARGE SCALE GENOMIC DNA]</scope>
    <source>
        <tissue evidence="1">Leaf</tissue>
    </source>
</reference>